<dbReference type="SUPFAM" id="SSF48208">
    <property type="entry name" value="Six-hairpin glycosidases"/>
    <property type="match status" value="1"/>
</dbReference>
<evidence type="ECO:0000256" key="10">
    <source>
        <dbReference type="SAM" id="Phobius"/>
    </source>
</evidence>
<dbReference type="EMBL" id="JAUHHV010000004">
    <property type="protein sequence ID" value="KAK1427172.1"/>
    <property type="molecule type" value="Genomic_DNA"/>
</dbReference>
<dbReference type="InterPro" id="IPR008928">
    <property type="entry name" value="6-hairpin_glycosidase_sf"/>
</dbReference>
<dbReference type="PROSITE" id="PS00592">
    <property type="entry name" value="GH9_2"/>
    <property type="match status" value="1"/>
</dbReference>
<dbReference type="InterPro" id="IPR001701">
    <property type="entry name" value="Glyco_hydro_9"/>
</dbReference>
<dbReference type="Gene3D" id="1.50.10.10">
    <property type="match status" value="1"/>
</dbReference>
<evidence type="ECO:0000256" key="9">
    <source>
        <dbReference type="RuleBase" id="RU361166"/>
    </source>
</evidence>
<dbReference type="Pfam" id="PF00759">
    <property type="entry name" value="Glyco_hydro_9"/>
    <property type="match status" value="1"/>
</dbReference>
<keyword evidence="5 8" id="KW-0119">Carbohydrate metabolism</keyword>
<feature type="domain" description="Glycoside hydrolase family 9" evidence="11">
    <location>
        <begin position="110"/>
        <end position="582"/>
    </location>
</feature>
<comment type="catalytic activity">
    <reaction evidence="1 9">
        <text>Endohydrolysis of (1-&gt;4)-beta-D-glucosidic linkages in cellulose, lichenin and cereal beta-D-glucans.</text>
        <dbReference type="EC" id="3.2.1.4"/>
    </reaction>
</comment>
<sequence>MDTEDAESILYIHSISPAGRVLPSSSRWNSVELNFNLFPQSRNAWGYESLPTRFAKSIDFKLTITNKKNFKRFIYASSALVSLIVILCFLLLFLPNKHRHHGATKDLTLALKQALIFFDAQKSGILPKDDIVKFRGDSGLDDGNKSLVGGFYDSGNNIKFSFPTAYTITLLSWSVIEYHPKYEEIGELDHIKSIIKWGSDYLLKLFIPSNQTSTGSITLFSQVGGMLNNKTSTDDDDNCWQRPEDMRYKRIVSSCDETASDLAGEIIAALSAASLVFKEDKKYSTNLAKTAMELFDIVTKLDNPTSAQGMYTTKDECGGQAKEFYNSTGYKDELVWGGTWLFFATGNASYLRYATENLISAEKEEFSVDKGVFYWNNKINAIAVLLTRLRFFIDLGYPYEESFILSTNNVDSLMCSYLSPTMHKTPGGLIFLKPDNHAPLEYAATASFLSKLYSDYLSLLHRSRSGCIDGTSFSVENLQDFSLSQVNYILGDNPMQMSYVVGFGNKYPKYVHHRAASIPWDNQWHSCVEGSTWLNSENPNPNELLGAMVRGPDSNDMFLDERDKPWFTEPTLSSNAGLVAALVALHHPPHSSSSFTNGASQLGIDNIGIFHNIHLN</sequence>
<evidence type="ECO:0000256" key="4">
    <source>
        <dbReference type="ARBA" id="ARBA00023001"/>
    </source>
</evidence>
<keyword evidence="6 8" id="KW-0326">Glycosidase</keyword>
<name>A0AAD8P004_TARER</name>
<comment type="similarity">
    <text evidence="2 8 9">Belongs to the glycosyl hydrolase 9 (cellulase E) family.</text>
</comment>
<evidence type="ECO:0000256" key="7">
    <source>
        <dbReference type="ARBA" id="ARBA00023326"/>
    </source>
</evidence>
<evidence type="ECO:0000259" key="11">
    <source>
        <dbReference type="Pfam" id="PF00759"/>
    </source>
</evidence>
<evidence type="ECO:0000256" key="5">
    <source>
        <dbReference type="ARBA" id="ARBA00023277"/>
    </source>
</evidence>
<keyword evidence="3 8" id="KW-0378">Hydrolase</keyword>
<feature type="active site" evidence="8">
    <location>
        <position position="512"/>
    </location>
</feature>
<evidence type="ECO:0000313" key="13">
    <source>
        <dbReference type="Proteomes" id="UP001229421"/>
    </source>
</evidence>
<dbReference type="AlphaFoldDB" id="A0AAD8P004"/>
<protein>
    <recommendedName>
        <fullName evidence="9">Endoglucanase</fullName>
        <ecNumber evidence="9">3.2.1.4</ecNumber>
    </recommendedName>
</protein>
<comment type="caution">
    <text evidence="12">The sequence shown here is derived from an EMBL/GenBank/DDBJ whole genome shotgun (WGS) entry which is preliminary data.</text>
</comment>
<keyword evidence="10" id="KW-0472">Membrane</keyword>
<accession>A0AAD8P004</accession>
<dbReference type="InterPro" id="IPR018221">
    <property type="entry name" value="Glyco_hydro_9_His_AS"/>
</dbReference>
<evidence type="ECO:0000256" key="1">
    <source>
        <dbReference type="ARBA" id="ARBA00000966"/>
    </source>
</evidence>
<dbReference type="GO" id="GO:0008810">
    <property type="term" value="F:cellulase activity"/>
    <property type="evidence" value="ECO:0007669"/>
    <property type="project" value="UniProtKB-EC"/>
</dbReference>
<dbReference type="PANTHER" id="PTHR22298">
    <property type="entry name" value="ENDO-1,4-BETA-GLUCANASE"/>
    <property type="match status" value="1"/>
</dbReference>
<evidence type="ECO:0000256" key="2">
    <source>
        <dbReference type="ARBA" id="ARBA00007072"/>
    </source>
</evidence>
<reference evidence="12" key="1">
    <citation type="journal article" date="2023" name="bioRxiv">
        <title>Improved chromosome-level genome assembly for marigold (Tagetes erecta).</title>
        <authorList>
            <person name="Jiang F."/>
            <person name="Yuan L."/>
            <person name="Wang S."/>
            <person name="Wang H."/>
            <person name="Xu D."/>
            <person name="Wang A."/>
            <person name="Fan W."/>
        </authorList>
    </citation>
    <scope>NUCLEOTIDE SEQUENCE</scope>
    <source>
        <strain evidence="12">WSJ</strain>
        <tissue evidence="12">Leaf</tissue>
    </source>
</reference>
<dbReference type="Proteomes" id="UP001229421">
    <property type="component" value="Unassembled WGS sequence"/>
</dbReference>
<evidence type="ECO:0000256" key="3">
    <source>
        <dbReference type="ARBA" id="ARBA00022801"/>
    </source>
</evidence>
<proteinExistence type="inferred from homology"/>
<keyword evidence="13" id="KW-1185">Reference proteome</keyword>
<gene>
    <name evidence="12" type="ORF">QVD17_15855</name>
</gene>
<keyword evidence="7 8" id="KW-0624">Polysaccharide degradation</keyword>
<keyword evidence="10" id="KW-0812">Transmembrane</keyword>
<keyword evidence="10" id="KW-1133">Transmembrane helix</keyword>
<keyword evidence="4 9" id="KW-0136">Cellulose degradation</keyword>
<evidence type="ECO:0000313" key="12">
    <source>
        <dbReference type="EMBL" id="KAK1427172.1"/>
    </source>
</evidence>
<evidence type="ECO:0000256" key="8">
    <source>
        <dbReference type="PROSITE-ProRule" id="PRU10059"/>
    </source>
</evidence>
<dbReference type="EC" id="3.2.1.4" evidence="9"/>
<organism evidence="12 13">
    <name type="scientific">Tagetes erecta</name>
    <name type="common">African marigold</name>
    <dbReference type="NCBI Taxonomy" id="13708"/>
    <lineage>
        <taxon>Eukaryota</taxon>
        <taxon>Viridiplantae</taxon>
        <taxon>Streptophyta</taxon>
        <taxon>Embryophyta</taxon>
        <taxon>Tracheophyta</taxon>
        <taxon>Spermatophyta</taxon>
        <taxon>Magnoliopsida</taxon>
        <taxon>eudicotyledons</taxon>
        <taxon>Gunneridae</taxon>
        <taxon>Pentapetalae</taxon>
        <taxon>asterids</taxon>
        <taxon>campanulids</taxon>
        <taxon>Asterales</taxon>
        <taxon>Asteraceae</taxon>
        <taxon>Asteroideae</taxon>
        <taxon>Heliantheae alliance</taxon>
        <taxon>Tageteae</taxon>
        <taxon>Tagetes</taxon>
    </lineage>
</organism>
<dbReference type="GO" id="GO:0030245">
    <property type="term" value="P:cellulose catabolic process"/>
    <property type="evidence" value="ECO:0007669"/>
    <property type="project" value="UniProtKB-KW"/>
</dbReference>
<evidence type="ECO:0000256" key="6">
    <source>
        <dbReference type="ARBA" id="ARBA00023295"/>
    </source>
</evidence>
<dbReference type="InterPro" id="IPR012341">
    <property type="entry name" value="6hp_glycosidase-like_sf"/>
</dbReference>
<feature type="transmembrane region" description="Helical" evidence="10">
    <location>
        <begin position="73"/>
        <end position="94"/>
    </location>
</feature>